<reference evidence="4" key="1">
    <citation type="submission" date="2016-05" db="EMBL/GenBank/DDBJ databases">
        <title>Comparative genomics of biotechnologically important yeasts.</title>
        <authorList>
            <consortium name="DOE Joint Genome Institute"/>
            <person name="Riley R."/>
            <person name="Haridas S."/>
            <person name="Wolfe K.H."/>
            <person name="Lopes M.R."/>
            <person name="Hittinger C.T."/>
            <person name="Goker M."/>
            <person name="Salamov A."/>
            <person name="Wisecaver J."/>
            <person name="Long T.M."/>
            <person name="Aerts A.L."/>
            <person name="Barry K."/>
            <person name="Choi C."/>
            <person name="Clum A."/>
            <person name="Coughlan A.Y."/>
            <person name="Deshpande S."/>
            <person name="Douglass A.P."/>
            <person name="Hanson S.J."/>
            <person name="Klenk H.-P."/>
            <person name="Labutti K."/>
            <person name="Lapidus A."/>
            <person name="Lindquist E."/>
            <person name="Lipzen A."/>
            <person name="Meier-Kolthoff J.P."/>
            <person name="Ohm R.A."/>
            <person name="Otillar R.P."/>
            <person name="Pangilinan J."/>
            <person name="Peng Y."/>
            <person name="Rokas A."/>
            <person name="Rosa C.A."/>
            <person name="Scheuner C."/>
            <person name="Sibirny A.A."/>
            <person name="Slot J.C."/>
            <person name="Stielow J.B."/>
            <person name="Sun H."/>
            <person name="Kurtzman C.P."/>
            <person name="Blackwell M."/>
            <person name="Grigoriev I.V."/>
            <person name="Jeffries T.W."/>
        </authorList>
    </citation>
    <scope>NUCLEOTIDE SEQUENCE [LARGE SCALE GENOMIC DNA]</scope>
    <source>
        <strain evidence="4">DSM 1968</strain>
    </source>
</reference>
<evidence type="ECO:0000256" key="2">
    <source>
        <dbReference type="SAM" id="Phobius"/>
    </source>
</evidence>
<feature type="transmembrane region" description="Helical" evidence="2">
    <location>
        <begin position="123"/>
        <end position="143"/>
    </location>
</feature>
<feature type="region of interest" description="Disordered" evidence="1">
    <location>
        <begin position="256"/>
        <end position="305"/>
    </location>
</feature>
<keyword evidence="2" id="KW-0812">Transmembrane</keyword>
<dbReference type="GeneID" id="30965101"/>
<evidence type="ECO:0000256" key="1">
    <source>
        <dbReference type="SAM" id="MobiDB-lite"/>
    </source>
</evidence>
<feature type="compositionally biased region" description="Polar residues" evidence="1">
    <location>
        <begin position="288"/>
        <end position="305"/>
    </location>
</feature>
<evidence type="ECO:0000313" key="3">
    <source>
        <dbReference type="EMBL" id="ODV63970.1"/>
    </source>
</evidence>
<accession>A0A1D2VQU3</accession>
<evidence type="ECO:0000313" key="4">
    <source>
        <dbReference type="Proteomes" id="UP000095038"/>
    </source>
</evidence>
<feature type="compositionally biased region" description="Basic and acidic residues" evidence="1">
    <location>
        <begin position="256"/>
        <end position="271"/>
    </location>
</feature>
<keyword evidence="2" id="KW-0472">Membrane</keyword>
<dbReference type="Proteomes" id="UP000095038">
    <property type="component" value="Unassembled WGS sequence"/>
</dbReference>
<gene>
    <name evidence="3" type="ORF">ASCRUDRAFT_68020</name>
</gene>
<feature type="compositionally biased region" description="Acidic residues" evidence="1">
    <location>
        <begin position="384"/>
        <end position="394"/>
    </location>
</feature>
<feature type="region of interest" description="Disordered" evidence="1">
    <location>
        <begin position="381"/>
        <end position="446"/>
    </location>
</feature>
<dbReference type="RefSeq" id="XP_020050277.1">
    <property type="nucleotide sequence ID" value="XM_020191465.1"/>
</dbReference>
<dbReference type="EMBL" id="KV454475">
    <property type="protein sequence ID" value="ODV63970.1"/>
    <property type="molecule type" value="Genomic_DNA"/>
</dbReference>
<name>A0A1D2VQU3_9ASCO</name>
<organism evidence="3 4">
    <name type="scientific">Ascoidea rubescens DSM 1968</name>
    <dbReference type="NCBI Taxonomy" id="1344418"/>
    <lineage>
        <taxon>Eukaryota</taxon>
        <taxon>Fungi</taxon>
        <taxon>Dikarya</taxon>
        <taxon>Ascomycota</taxon>
        <taxon>Saccharomycotina</taxon>
        <taxon>Saccharomycetes</taxon>
        <taxon>Ascoideaceae</taxon>
        <taxon>Ascoidea</taxon>
    </lineage>
</organism>
<sequence>MDQEQIRAEFQVKSSLYNDIYKLIMGILSKSLGFIISLINVYLKLYRVSVGIITQVCQFIRFFHQSFLSVGSRLFGYLSYFSYLAYVFKPFSLLFYGVHLLLLNPVLTFVILLVELALKPISFILYSAFGVSLSEFIFDFGFLRSLVTQEELSSSNHIINNGYVATINHQYYNYNKNHYSSNVKFRYNIDSTKYINSGGVLEIVYLIYIYSIVIILFALLVGVVSLLLFHLIQMVINPVALGLIDENDEKQIQKQIEKEDQRESMGKRERSSYSQILDQPGLDHKDTSTPNSNTQTMKLGSLNPQKKSSLESSFVSYSESGYSNDVGDISSYSTVVLSKPGRAIQESMRRQFNDTDNEMDTEYPPIFTDLDYLRNLNINTNSDTETETEPEPEPEQSTGIDCSESTAATMSTGRKLPLSQTKHNGLKLRNVSKDSSSSSMEETVFSRRMPSFSSTITSIVEPKIQ</sequence>
<feature type="transmembrane region" description="Helical" evidence="2">
    <location>
        <begin position="20"/>
        <end position="39"/>
    </location>
</feature>
<feature type="compositionally biased region" description="Polar residues" evidence="1">
    <location>
        <begin position="396"/>
        <end position="423"/>
    </location>
</feature>
<feature type="transmembrane region" description="Helical" evidence="2">
    <location>
        <begin position="70"/>
        <end position="88"/>
    </location>
</feature>
<keyword evidence="4" id="KW-1185">Reference proteome</keyword>
<feature type="transmembrane region" description="Helical" evidence="2">
    <location>
        <begin position="203"/>
        <end position="229"/>
    </location>
</feature>
<keyword evidence="2" id="KW-1133">Transmembrane helix</keyword>
<dbReference type="InParanoid" id="A0A1D2VQU3"/>
<proteinExistence type="predicted"/>
<protein>
    <submittedName>
        <fullName evidence="3">Uncharacterized protein</fullName>
    </submittedName>
</protein>
<feature type="transmembrane region" description="Helical" evidence="2">
    <location>
        <begin position="94"/>
        <end position="116"/>
    </location>
</feature>
<dbReference type="AlphaFoldDB" id="A0A1D2VQU3"/>